<evidence type="ECO:0000313" key="2">
    <source>
        <dbReference type="EMBL" id="KAL0333121.1"/>
    </source>
</evidence>
<sequence>MSQAEGEYEARQEKITKYLANLWEEMDKFEEFRLKQIPREQNLMADLLAKLASSNQFIGRRRITLLSAAKPTVNWEEDKKEDIRGVFIGENLTSTWMTPIVQFLREGILMEDHKEARNVKLRSAHFVLIDDNSYKKEFSSPLLKCLNLDKVEYVMREIHEGSCGNHSGARSLSKKILKQGYY</sequence>
<reference evidence="2" key="2">
    <citation type="journal article" date="2024" name="Plant">
        <title>Genomic evolution and insights into agronomic trait innovations of Sesamum species.</title>
        <authorList>
            <person name="Miao H."/>
            <person name="Wang L."/>
            <person name="Qu L."/>
            <person name="Liu H."/>
            <person name="Sun Y."/>
            <person name="Le M."/>
            <person name="Wang Q."/>
            <person name="Wei S."/>
            <person name="Zheng Y."/>
            <person name="Lin W."/>
            <person name="Duan Y."/>
            <person name="Cao H."/>
            <person name="Xiong S."/>
            <person name="Wang X."/>
            <person name="Wei L."/>
            <person name="Li C."/>
            <person name="Ma Q."/>
            <person name="Ju M."/>
            <person name="Zhao R."/>
            <person name="Li G."/>
            <person name="Mu C."/>
            <person name="Tian Q."/>
            <person name="Mei H."/>
            <person name="Zhang T."/>
            <person name="Gao T."/>
            <person name="Zhang H."/>
        </authorList>
    </citation>
    <scope>NUCLEOTIDE SEQUENCE</scope>
    <source>
        <strain evidence="2">KEN8</strain>
    </source>
</reference>
<dbReference type="PANTHER" id="PTHR48475:SF2">
    <property type="entry name" value="RIBONUCLEASE H"/>
    <property type="match status" value="1"/>
</dbReference>
<dbReference type="AlphaFoldDB" id="A0AAW2MPX4"/>
<dbReference type="Pfam" id="PF13456">
    <property type="entry name" value="RVT_3"/>
    <property type="match status" value="1"/>
</dbReference>
<dbReference type="EMBL" id="JACGWM010000013">
    <property type="protein sequence ID" value="KAL0333121.1"/>
    <property type="molecule type" value="Genomic_DNA"/>
</dbReference>
<accession>A0AAW2MPX4</accession>
<evidence type="ECO:0000259" key="1">
    <source>
        <dbReference type="Pfam" id="PF13456"/>
    </source>
</evidence>
<comment type="caution">
    <text evidence="2">The sequence shown here is derived from an EMBL/GenBank/DDBJ whole genome shotgun (WGS) entry which is preliminary data.</text>
</comment>
<dbReference type="Gene3D" id="3.30.420.10">
    <property type="entry name" value="Ribonuclease H-like superfamily/Ribonuclease H"/>
    <property type="match status" value="1"/>
</dbReference>
<dbReference type="InterPro" id="IPR002156">
    <property type="entry name" value="RNaseH_domain"/>
</dbReference>
<proteinExistence type="predicted"/>
<gene>
    <name evidence="2" type="ORF">Scaly_2213600</name>
</gene>
<dbReference type="GO" id="GO:0004523">
    <property type="term" value="F:RNA-DNA hybrid ribonuclease activity"/>
    <property type="evidence" value="ECO:0007669"/>
    <property type="project" value="InterPro"/>
</dbReference>
<dbReference type="InterPro" id="IPR036397">
    <property type="entry name" value="RNaseH_sf"/>
</dbReference>
<name>A0AAW2MPX4_9LAMI</name>
<protein>
    <recommendedName>
        <fullName evidence="1">RNase H type-1 domain-containing protein</fullName>
    </recommendedName>
</protein>
<organism evidence="2">
    <name type="scientific">Sesamum calycinum</name>
    <dbReference type="NCBI Taxonomy" id="2727403"/>
    <lineage>
        <taxon>Eukaryota</taxon>
        <taxon>Viridiplantae</taxon>
        <taxon>Streptophyta</taxon>
        <taxon>Embryophyta</taxon>
        <taxon>Tracheophyta</taxon>
        <taxon>Spermatophyta</taxon>
        <taxon>Magnoliopsida</taxon>
        <taxon>eudicotyledons</taxon>
        <taxon>Gunneridae</taxon>
        <taxon>Pentapetalae</taxon>
        <taxon>asterids</taxon>
        <taxon>lamiids</taxon>
        <taxon>Lamiales</taxon>
        <taxon>Pedaliaceae</taxon>
        <taxon>Sesamum</taxon>
    </lineage>
</organism>
<feature type="domain" description="RNase H type-1" evidence="1">
    <location>
        <begin position="5"/>
        <end position="52"/>
    </location>
</feature>
<dbReference type="Gene3D" id="1.10.340.70">
    <property type="match status" value="1"/>
</dbReference>
<dbReference type="PANTHER" id="PTHR48475">
    <property type="entry name" value="RIBONUCLEASE H"/>
    <property type="match status" value="1"/>
</dbReference>
<reference evidence="2" key="1">
    <citation type="submission" date="2020-06" db="EMBL/GenBank/DDBJ databases">
        <authorList>
            <person name="Li T."/>
            <person name="Hu X."/>
            <person name="Zhang T."/>
            <person name="Song X."/>
            <person name="Zhang H."/>
            <person name="Dai N."/>
            <person name="Sheng W."/>
            <person name="Hou X."/>
            <person name="Wei L."/>
        </authorList>
    </citation>
    <scope>NUCLEOTIDE SEQUENCE</scope>
    <source>
        <strain evidence="2">KEN8</strain>
        <tissue evidence="2">Leaf</tissue>
    </source>
</reference>
<dbReference type="GO" id="GO:0003676">
    <property type="term" value="F:nucleic acid binding"/>
    <property type="evidence" value="ECO:0007669"/>
    <property type="project" value="InterPro"/>
</dbReference>